<dbReference type="Gene3D" id="3.10.120.10">
    <property type="entry name" value="Cytochrome b5-like heme/steroid binding domain"/>
    <property type="match status" value="1"/>
</dbReference>
<feature type="binding site" description="axial binding residue" evidence="20">
    <location>
        <position position="59"/>
    </location>
    <ligand>
        <name>heme</name>
        <dbReference type="ChEBI" id="CHEBI:30413"/>
    </ligand>
    <ligandPart>
        <name>Fe</name>
        <dbReference type="ChEBI" id="CHEBI:18248"/>
    </ligandPart>
</feature>
<proteinExistence type="inferred from homology"/>
<reference evidence="24 25" key="1">
    <citation type="submission" date="2017-07" db="EMBL/GenBank/DDBJ databases">
        <authorList>
            <person name="Talla V."/>
            <person name="Backstrom N."/>
        </authorList>
    </citation>
    <scope>NUCLEOTIDE SEQUENCE [LARGE SCALE GENOMIC DNA]</scope>
</reference>
<evidence type="ECO:0000256" key="13">
    <source>
        <dbReference type="ARBA" id="ARBA00023002"/>
    </source>
</evidence>
<dbReference type="AlphaFoldDB" id="A0A5E4Q9M9"/>
<dbReference type="InterPro" id="IPR006694">
    <property type="entry name" value="Fatty_acid_hydroxylase"/>
</dbReference>
<feature type="binding site" evidence="19">
    <location>
        <position position="240"/>
    </location>
    <ligand>
        <name>Zn(2+)</name>
        <dbReference type="ChEBI" id="CHEBI:29105"/>
        <label>1</label>
    </ligand>
</feature>
<evidence type="ECO:0000256" key="17">
    <source>
        <dbReference type="ARBA" id="ARBA00023160"/>
    </source>
</evidence>
<dbReference type="GO" id="GO:0006633">
    <property type="term" value="P:fatty acid biosynthetic process"/>
    <property type="evidence" value="ECO:0007669"/>
    <property type="project" value="UniProtKB-KW"/>
</dbReference>
<evidence type="ECO:0000256" key="18">
    <source>
        <dbReference type="PIRNR" id="PIRNR005149"/>
    </source>
</evidence>
<keyword evidence="25" id="KW-1185">Reference proteome</keyword>
<evidence type="ECO:0000313" key="25">
    <source>
        <dbReference type="Proteomes" id="UP000324832"/>
    </source>
</evidence>
<evidence type="ECO:0000256" key="21">
    <source>
        <dbReference type="SAM" id="Phobius"/>
    </source>
</evidence>
<gene>
    <name evidence="24" type="ORF">LSINAPIS_LOCUS6277</name>
</gene>
<feature type="binding site" evidence="19">
    <location>
        <position position="313"/>
    </location>
    <ligand>
        <name>Zn(2+)</name>
        <dbReference type="ChEBI" id="CHEBI:29105"/>
        <label>1</label>
    </ligand>
</feature>
<evidence type="ECO:0000256" key="15">
    <source>
        <dbReference type="ARBA" id="ARBA00023098"/>
    </source>
</evidence>
<evidence type="ECO:0000256" key="12">
    <source>
        <dbReference type="ARBA" id="ARBA00022989"/>
    </source>
</evidence>
<feature type="transmembrane region" description="Helical" evidence="21">
    <location>
        <begin position="192"/>
        <end position="209"/>
    </location>
</feature>
<evidence type="ECO:0000256" key="2">
    <source>
        <dbReference type="ARBA" id="ARBA00004991"/>
    </source>
</evidence>
<evidence type="ECO:0000256" key="3">
    <source>
        <dbReference type="ARBA" id="ARBA00005189"/>
    </source>
</evidence>
<dbReference type="InterPro" id="IPR014430">
    <property type="entry name" value="Scs7"/>
</dbReference>
<dbReference type="PANTHER" id="PTHR12863">
    <property type="entry name" value="FATTY ACID HYDROXYLASE"/>
    <property type="match status" value="1"/>
</dbReference>
<feature type="binding site" evidence="19">
    <location>
        <position position="214"/>
    </location>
    <ligand>
        <name>Zn(2+)</name>
        <dbReference type="ChEBI" id="CHEBI:29105"/>
        <label>1</label>
    </ligand>
</feature>
<evidence type="ECO:0000256" key="8">
    <source>
        <dbReference type="ARBA" id="ARBA00022723"/>
    </source>
</evidence>
<evidence type="ECO:0000313" key="24">
    <source>
        <dbReference type="EMBL" id="VVC94295.1"/>
    </source>
</evidence>
<evidence type="ECO:0000256" key="4">
    <source>
        <dbReference type="ARBA" id="ARBA00005747"/>
    </source>
</evidence>
<keyword evidence="11 19" id="KW-0862">Zinc</keyword>
<feature type="transmembrane region" description="Helical" evidence="21">
    <location>
        <begin position="147"/>
        <end position="172"/>
    </location>
</feature>
<dbReference type="SUPFAM" id="SSF55856">
    <property type="entry name" value="Cytochrome b5-like heme/steroid binding domain"/>
    <property type="match status" value="1"/>
</dbReference>
<feature type="binding site" evidence="19">
    <location>
        <position position="316"/>
    </location>
    <ligand>
        <name>Zn(2+)</name>
        <dbReference type="ChEBI" id="CHEBI:29105"/>
        <label>1</label>
    </ligand>
</feature>
<keyword evidence="12 21" id="KW-1133">Transmembrane helix</keyword>
<comment type="cofactor">
    <cofactor evidence="20">
        <name>Fe cation</name>
        <dbReference type="ChEBI" id="CHEBI:24875"/>
    </cofactor>
</comment>
<feature type="binding site" evidence="19">
    <location>
        <position position="317"/>
    </location>
    <ligand>
        <name>Zn(2+)</name>
        <dbReference type="ChEBI" id="CHEBI:29105"/>
        <label>1</label>
    </ligand>
</feature>
<keyword evidence="16 18" id="KW-0472">Membrane</keyword>
<keyword evidence="22" id="KW-0732">Signal</keyword>
<comment type="subcellular location">
    <subcellularLocation>
        <location evidence="1">Endoplasmic reticulum membrane</location>
        <topology evidence="1">Multi-pass membrane protein</topology>
    </subcellularLocation>
</comment>
<dbReference type="Proteomes" id="UP000324832">
    <property type="component" value="Unassembled WGS sequence"/>
</dbReference>
<dbReference type="PROSITE" id="PS50255">
    <property type="entry name" value="CYTOCHROME_B5_2"/>
    <property type="match status" value="1"/>
</dbReference>
<dbReference type="PIRSF" id="PIRSF005149">
    <property type="entry name" value="IPC-B_HD"/>
    <property type="match status" value="1"/>
</dbReference>
<dbReference type="GO" id="GO:0005789">
    <property type="term" value="C:endoplasmic reticulum membrane"/>
    <property type="evidence" value="ECO:0007669"/>
    <property type="project" value="UniProtKB-SubCell"/>
</dbReference>
<feature type="binding site" evidence="19">
    <location>
        <position position="219"/>
    </location>
    <ligand>
        <name>Zn(2+)</name>
        <dbReference type="ChEBI" id="CHEBI:29105"/>
        <label>1</label>
    </ligand>
</feature>
<dbReference type="EMBL" id="FZQP02001937">
    <property type="protein sequence ID" value="VVC94295.1"/>
    <property type="molecule type" value="Genomic_DNA"/>
</dbReference>
<feature type="transmembrane region" description="Helical" evidence="21">
    <location>
        <begin position="216"/>
        <end position="238"/>
    </location>
</feature>
<feature type="transmembrane region" description="Helical" evidence="21">
    <location>
        <begin position="250"/>
        <end position="271"/>
    </location>
</feature>
<evidence type="ECO:0000256" key="20">
    <source>
        <dbReference type="PIRSR" id="PIRSR005149-50"/>
    </source>
</evidence>
<keyword evidence="8 18" id="KW-0479">Metal-binding</keyword>
<dbReference type="InterPro" id="IPR001199">
    <property type="entry name" value="Cyt_B5-like_heme/steroid-bd"/>
</dbReference>
<evidence type="ECO:0000256" key="14">
    <source>
        <dbReference type="ARBA" id="ARBA00023004"/>
    </source>
</evidence>
<dbReference type="GO" id="GO:0020037">
    <property type="term" value="F:heme binding"/>
    <property type="evidence" value="ECO:0007669"/>
    <property type="project" value="InterPro"/>
</dbReference>
<name>A0A5E4Q9M9_9NEOP</name>
<evidence type="ECO:0000256" key="9">
    <source>
        <dbReference type="ARBA" id="ARBA00022824"/>
    </source>
</evidence>
<protein>
    <recommendedName>
        <fullName evidence="18">Fatty acid 2-hydroxylase</fullName>
        <ecNumber evidence="18">1.-.-.-</ecNumber>
    </recommendedName>
</protein>
<dbReference type="InterPro" id="IPR036400">
    <property type="entry name" value="Cyt_B5-like_heme/steroid_sf"/>
</dbReference>
<feature type="domain" description="Cytochrome b5 heme-binding" evidence="23">
    <location>
        <begin position="19"/>
        <end position="76"/>
    </location>
</feature>
<comment type="function">
    <text evidence="18">Catalyzes stereospecific hydroxylation of free fatty acids at the C-2 position to produce (R)-2-hydroxy fatty acids, which are building blocks of sphingolipids and glycosphingolipids common in neural tissue and epidermis. Plays an essential role in the synthesis of galactosphingolipids of the myelin sheath. Responsible for the synthesis of sphingolipids and glycosphingolipids involved in the formation of epidermal lamellar bodies critical for skin permeability barrier. Participates in the synthesis of glycosphingolipids and a fraction of type II wax diesters in sebaceous gland, specifically regulating hair follicle homeostasis. Involved in the synthesis of sphingolipids of plasma membrane rafts, controlling lipid raft mobility and trafficking of raft-associated proteins.</text>
</comment>
<evidence type="ECO:0000256" key="22">
    <source>
        <dbReference type="SAM" id="SignalP"/>
    </source>
</evidence>
<evidence type="ECO:0000256" key="1">
    <source>
        <dbReference type="ARBA" id="ARBA00004477"/>
    </source>
</evidence>
<dbReference type="PROSITE" id="PS00191">
    <property type="entry name" value="CYTOCHROME_B5_1"/>
    <property type="match status" value="1"/>
</dbReference>
<keyword evidence="6 20" id="KW-0349">Heme</keyword>
<keyword evidence="10 18" id="KW-0276">Fatty acid metabolism</keyword>
<feature type="signal peptide" evidence="22">
    <location>
        <begin position="1"/>
        <end position="22"/>
    </location>
</feature>
<keyword evidence="9 18" id="KW-0256">Endoplasmic reticulum</keyword>
<evidence type="ECO:0000256" key="11">
    <source>
        <dbReference type="ARBA" id="ARBA00022833"/>
    </source>
</evidence>
<dbReference type="Pfam" id="PF00173">
    <property type="entry name" value="Cyt-b5"/>
    <property type="match status" value="1"/>
</dbReference>
<comment type="pathway">
    <text evidence="2">Sphingolipid metabolism.</text>
</comment>
<feature type="binding site" evidence="19">
    <location>
        <position position="292"/>
    </location>
    <ligand>
        <name>Zn(2+)</name>
        <dbReference type="ChEBI" id="CHEBI:29105"/>
        <label>1</label>
    </ligand>
</feature>
<feature type="chain" id="PRO_5022801416" description="Fatty acid 2-hydroxylase" evidence="22">
    <location>
        <begin position="23"/>
        <end position="351"/>
    </location>
</feature>
<dbReference type="Pfam" id="PF04116">
    <property type="entry name" value="FA_hydroxylase"/>
    <property type="match status" value="1"/>
</dbReference>
<dbReference type="PANTHER" id="PTHR12863:SF1">
    <property type="entry name" value="FATTY ACID 2-HYDROXYLASE"/>
    <property type="match status" value="1"/>
</dbReference>
<evidence type="ECO:0000256" key="5">
    <source>
        <dbReference type="ARBA" id="ARBA00022516"/>
    </source>
</evidence>
<evidence type="ECO:0000259" key="23">
    <source>
        <dbReference type="PROSITE" id="PS50255"/>
    </source>
</evidence>
<feature type="binding site" evidence="19">
    <location>
        <position position="239"/>
    </location>
    <ligand>
        <name>Zn(2+)</name>
        <dbReference type="ChEBI" id="CHEBI:29105"/>
        <label>1</label>
    </ligand>
</feature>
<keyword evidence="13 18" id="KW-0560">Oxidoreductase</keyword>
<comment type="pathway">
    <text evidence="3">Lipid metabolism.</text>
</comment>
<sequence length="351" mass="40835">MIRVQLWIDLACGMMAFPICYGGKQYDLNEFLRDHPGGANTLEMFKGKSVTNVMKKYGHSLSAYHMLNDFKVSEDINLTGRLSENGRIITKEEESRDVEEIAFMEELESRLDWSKPLLSQLHKIAPHYDAWVNSAVFRKCRLFSSPVLESLTFTPWYVVPAFWVPIILYLATTQLFEYVLCAESCRSSQLTVLQYAWHLVLGVVIWTLLEYSLHRWVFHYNPGSSLIVIQMHFLIHGMHHKVPFDGLRQVFPPIPALVLTCILSVPLWVIFKYPLIKITGGLIGYLTYDMIHYYVHHGSPEDGSYLYTMKRYHSNHHFVNHDKAFGISNKIWDHVFRTIVSVKKLGFSLRW</sequence>
<evidence type="ECO:0000256" key="7">
    <source>
        <dbReference type="ARBA" id="ARBA00022692"/>
    </source>
</evidence>
<feature type="binding site" evidence="19">
    <location>
        <position position="236"/>
    </location>
    <ligand>
        <name>Zn(2+)</name>
        <dbReference type="ChEBI" id="CHEBI:29105"/>
        <label>1</label>
    </ligand>
</feature>
<evidence type="ECO:0000256" key="19">
    <source>
        <dbReference type="PIRSR" id="PIRSR005149-1"/>
    </source>
</evidence>
<keyword evidence="5 18" id="KW-0444">Lipid biosynthesis</keyword>
<accession>A0A5E4Q9M9</accession>
<feature type="binding site" evidence="19">
    <location>
        <position position="296"/>
    </location>
    <ligand>
        <name>Zn(2+)</name>
        <dbReference type="ChEBI" id="CHEBI:29105"/>
        <label>1</label>
    </ligand>
</feature>
<keyword evidence="7 21" id="KW-0812">Transmembrane</keyword>
<evidence type="ECO:0000256" key="6">
    <source>
        <dbReference type="ARBA" id="ARBA00022617"/>
    </source>
</evidence>
<dbReference type="EC" id="1.-.-.-" evidence="18"/>
<keyword evidence="17 18" id="KW-0275">Fatty acid biosynthesis</keyword>
<comment type="similarity">
    <text evidence="4 18">Belongs to the sterol desaturase family. SCS7 subfamily.</text>
</comment>
<keyword evidence="14 18" id="KW-0408">Iron</keyword>
<evidence type="ECO:0000256" key="10">
    <source>
        <dbReference type="ARBA" id="ARBA00022832"/>
    </source>
</evidence>
<dbReference type="GO" id="GO:0005506">
    <property type="term" value="F:iron ion binding"/>
    <property type="evidence" value="ECO:0007669"/>
    <property type="project" value="UniProtKB-UniRule"/>
</dbReference>
<evidence type="ECO:0000256" key="16">
    <source>
        <dbReference type="ARBA" id="ARBA00023136"/>
    </source>
</evidence>
<comment type="cofactor">
    <cofactor evidence="18 19">
        <name>Zn(2+)</name>
        <dbReference type="ChEBI" id="CHEBI:29105"/>
    </cofactor>
    <text evidence="18 19">Binds 2 Zn(2+) ions per subunit that likely form a catalytic dimetal center.</text>
</comment>
<keyword evidence="15 18" id="KW-0443">Lipid metabolism</keyword>
<feature type="binding site" description="axial binding residue" evidence="20">
    <location>
        <position position="35"/>
    </location>
    <ligand>
        <name>heme</name>
        <dbReference type="ChEBI" id="CHEBI:30413"/>
    </ligand>
    <ligandPart>
        <name>Fe</name>
        <dbReference type="ChEBI" id="CHEBI:18248"/>
    </ligandPart>
</feature>
<dbReference type="InterPro" id="IPR018506">
    <property type="entry name" value="Cyt_B5_heme-BS"/>
</dbReference>
<dbReference type="GO" id="GO:0080132">
    <property type="term" value="F:fatty acid 2-hydroxylase activity"/>
    <property type="evidence" value="ECO:0007669"/>
    <property type="project" value="InterPro"/>
</dbReference>
<organism evidence="24 25">
    <name type="scientific">Leptidea sinapis</name>
    <dbReference type="NCBI Taxonomy" id="189913"/>
    <lineage>
        <taxon>Eukaryota</taxon>
        <taxon>Metazoa</taxon>
        <taxon>Ecdysozoa</taxon>
        <taxon>Arthropoda</taxon>
        <taxon>Hexapoda</taxon>
        <taxon>Insecta</taxon>
        <taxon>Pterygota</taxon>
        <taxon>Neoptera</taxon>
        <taxon>Endopterygota</taxon>
        <taxon>Lepidoptera</taxon>
        <taxon>Glossata</taxon>
        <taxon>Ditrysia</taxon>
        <taxon>Papilionoidea</taxon>
        <taxon>Pieridae</taxon>
        <taxon>Dismorphiinae</taxon>
        <taxon>Leptidea</taxon>
    </lineage>
</organism>